<dbReference type="Gene3D" id="1.25.40.10">
    <property type="entry name" value="Tetratricopeptide repeat domain"/>
    <property type="match status" value="1"/>
</dbReference>
<evidence type="ECO:0000313" key="1">
    <source>
        <dbReference type="EMBL" id="MCS3902500.1"/>
    </source>
</evidence>
<dbReference type="InterPro" id="IPR050767">
    <property type="entry name" value="Sel1_AlgK"/>
</dbReference>
<reference evidence="1" key="1">
    <citation type="submission" date="2022-08" db="EMBL/GenBank/DDBJ databases">
        <title>Genomic Encyclopedia of Type Strains, Phase III (KMG-III): the genomes of soil and plant-associated and newly described type strains.</title>
        <authorList>
            <person name="Whitman W."/>
        </authorList>
    </citation>
    <scope>NUCLEOTIDE SEQUENCE</scope>
    <source>
        <strain evidence="1">HMT 1</strain>
    </source>
</reference>
<dbReference type="Pfam" id="PF08238">
    <property type="entry name" value="Sel1"/>
    <property type="match status" value="3"/>
</dbReference>
<comment type="caution">
    <text evidence="1">The sequence shown here is derived from an EMBL/GenBank/DDBJ whole genome shotgun (WGS) entry which is preliminary data.</text>
</comment>
<dbReference type="InterPro" id="IPR006597">
    <property type="entry name" value="Sel1-like"/>
</dbReference>
<sequence length="204" mass="22831">MKQLRMLLPVLALWLGAAGMAALAVSYYTLEDAERLQQQGAHAQAARLFRQLAENDNTDAAYDLGQMIRRGEVTTPEPERSACDWFERAADQDHLAAMYELGECYLQGRGRPEEIDTALYLHGTAAELGHAGAQYRLVRLYASGGAVAKNPERAYIYLFMALRGNVDEDPVLRDSLEAELDEQALQRARQFALKLLRRQSQATD</sequence>
<dbReference type="Proteomes" id="UP001204445">
    <property type="component" value="Unassembled WGS sequence"/>
</dbReference>
<dbReference type="SUPFAM" id="SSF81901">
    <property type="entry name" value="HCP-like"/>
    <property type="match status" value="1"/>
</dbReference>
<dbReference type="InterPro" id="IPR011990">
    <property type="entry name" value="TPR-like_helical_dom_sf"/>
</dbReference>
<gene>
    <name evidence="1" type="ORF">J2T55_000504</name>
</gene>
<dbReference type="RefSeq" id="WP_259054042.1">
    <property type="nucleotide sequence ID" value="NZ_JANUCT010000003.1"/>
</dbReference>
<dbReference type="EMBL" id="JANUCT010000003">
    <property type="protein sequence ID" value="MCS3902500.1"/>
    <property type="molecule type" value="Genomic_DNA"/>
</dbReference>
<evidence type="ECO:0000313" key="2">
    <source>
        <dbReference type="Proteomes" id="UP001204445"/>
    </source>
</evidence>
<proteinExistence type="predicted"/>
<dbReference type="AlphaFoldDB" id="A0AAE3L0R6"/>
<dbReference type="SMART" id="SM00671">
    <property type="entry name" value="SEL1"/>
    <property type="match status" value="3"/>
</dbReference>
<protein>
    <submittedName>
        <fullName evidence="1">TPR repeat protein</fullName>
    </submittedName>
</protein>
<dbReference type="PANTHER" id="PTHR11102">
    <property type="entry name" value="SEL-1-LIKE PROTEIN"/>
    <property type="match status" value="1"/>
</dbReference>
<organism evidence="1 2">
    <name type="scientific">Methylohalomonas lacus</name>
    <dbReference type="NCBI Taxonomy" id="398773"/>
    <lineage>
        <taxon>Bacteria</taxon>
        <taxon>Pseudomonadati</taxon>
        <taxon>Pseudomonadota</taxon>
        <taxon>Gammaproteobacteria</taxon>
        <taxon>Methylohalomonadales</taxon>
        <taxon>Methylohalomonadaceae</taxon>
        <taxon>Methylohalomonas</taxon>
    </lineage>
</organism>
<accession>A0AAE3L0R6</accession>
<keyword evidence="2" id="KW-1185">Reference proteome</keyword>
<name>A0AAE3L0R6_9GAMM</name>
<dbReference type="PANTHER" id="PTHR11102:SF160">
    <property type="entry name" value="ERAD-ASSOCIATED E3 UBIQUITIN-PROTEIN LIGASE COMPONENT HRD3"/>
    <property type="match status" value="1"/>
</dbReference>